<accession>A0A857FWG5</accession>
<dbReference type="PIRSF" id="PIRSF037495">
    <property type="entry name" value="Opine_OX_OoxA/HcnB"/>
    <property type="match status" value="1"/>
</dbReference>
<dbReference type="AlphaFoldDB" id="A0A857FWG5"/>
<keyword evidence="1" id="KW-0560">Oxidoreductase</keyword>
<evidence type="ECO:0000259" key="3">
    <source>
        <dbReference type="Pfam" id="PF04324"/>
    </source>
</evidence>
<proteinExistence type="predicted"/>
<dbReference type="SUPFAM" id="SSF51905">
    <property type="entry name" value="FAD/NAD(P)-binding domain"/>
    <property type="match status" value="1"/>
</dbReference>
<dbReference type="Gene3D" id="1.10.10.1100">
    <property type="entry name" value="BFD-like [2Fe-2S]-binding domain"/>
    <property type="match status" value="1"/>
</dbReference>
<protein>
    <submittedName>
        <fullName evidence="5">NAD(P)/FAD-dependent oxidoreductase</fullName>
    </submittedName>
</protein>
<dbReference type="InterPro" id="IPR007419">
    <property type="entry name" value="BFD-like_2Fe2S-bd_dom"/>
</dbReference>
<feature type="domain" description="FAD/NAD(P)-binding" evidence="4">
    <location>
        <begin position="2"/>
        <end position="306"/>
    </location>
</feature>
<dbReference type="PANTHER" id="PTHR42949">
    <property type="entry name" value="ANAEROBIC GLYCEROL-3-PHOSPHATE DEHYDROGENASE SUBUNIT B"/>
    <property type="match status" value="1"/>
</dbReference>
<evidence type="ECO:0000259" key="4">
    <source>
        <dbReference type="Pfam" id="PF07992"/>
    </source>
</evidence>
<feature type="domain" description="BFD-like [2Fe-2S]-binding" evidence="3">
    <location>
        <begin position="369"/>
        <end position="419"/>
    </location>
</feature>
<organism evidence="5 6">
    <name type="scientific">Komagataeibacter xylinus</name>
    <name type="common">Gluconacetobacter xylinus</name>
    <dbReference type="NCBI Taxonomy" id="28448"/>
    <lineage>
        <taxon>Bacteria</taxon>
        <taxon>Pseudomonadati</taxon>
        <taxon>Pseudomonadota</taxon>
        <taxon>Alphaproteobacteria</taxon>
        <taxon>Acetobacterales</taxon>
        <taxon>Acetobacteraceae</taxon>
        <taxon>Komagataeibacter</taxon>
    </lineage>
</organism>
<dbReference type="InterPro" id="IPR017224">
    <property type="entry name" value="Opine_Oxase_asu/HCN_bsu"/>
</dbReference>
<dbReference type="InterPro" id="IPR036188">
    <property type="entry name" value="FAD/NAD-bd_sf"/>
</dbReference>
<gene>
    <name evidence="5" type="ORF">FMA36_09130</name>
</gene>
<feature type="compositionally biased region" description="Basic and acidic residues" evidence="2">
    <location>
        <begin position="47"/>
        <end position="57"/>
    </location>
</feature>
<dbReference type="Gene3D" id="3.50.50.60">
    <property type="entry name" value="FAD/NAD(P)-binding domain"/>
    <property type="match status" value="2"/>
</dbReference>
<dbReference type="OrthoDB" id="9801699at2"/>
<reference evidence="5 6" key="1">
    <citation type="journal article" date="2020" name="Carbohydr. Polym.">
        <title>Characterization and optimization of production of bacterial cellulose from strain CGMCC 17276 based on whole-genome analysis.</title>
        <authorList>
            <person name="Lu T."/>
            <person name="Gao H."/>
            <person name="Liao B."/>
            <person name="Wu J."/>
            <person name="Zhang W."/>
            <person name="Huang J."/>
            <person name="Liu M."/>
            <person name="Huang J."/>
            <person name="Chang Z."/>
            <person name="Jin M."/>
            <person name="Yi Z."/>
            <person name="Jiang D."/>
        </authorList>
    </citation>
    <scope>NUCLEOTIDE SEQUENCE [LARGE SCALE GENOMIC DNA]</scope>
    <source>
        <strain evidence="5 6">CGMCC 17276</strain>
    </source>
</reference>
<dbReference type="InterPro" id="IPR041854">
    <property type="entry name" value="BFD-like_2Fe2S-bd_dom_sf"/>
</dbReference>
<dbReference type="EMBL" id="CP041348">
    <property type="protein sequence ID" value="QHC37144.1"/>
    <property type="molecule type" value="Genomic_DNA"/>
</dbReference>
<dbReference type="GO" id="GO:0016491">
    <property type="term" value="F:oxidoreductase activity"/>
    <property type="evidence" value="ECO:0007669"/>
    <property type="project" value="UniProtKB-KW"/>
</dbReference>
<dbReference type="Pfam" id="PF04324">
    <property type="entry name" value="Fer2_BFD"/>
    <property type="match status" value="1"/>
</dbReference>
<dbReference type="PANTHER" id="PTHR42949:SF3">
    <property type="entry name" value="ANAEROBIC GLYCEROL-3-PHOSPHATE DEHYDROGENASE SUBUNIT B"/>
    <property type="match status" value="1"/>
</dbReference>
<evidence type="ECO:0000256" key="1">
    <source>
        <dbReference type="ARBA" id="ARBA00023002"/>
    </source>
</evidence>
<dbReference type="InterPro" id="IPR023753">
    <property type="entry name" value="FAD/NAD-binding_dom"/>
</dbReference>
<sequence length="463" mass="49518">MVGAGVAGAMTALVAQRHGLHVIVVDDNATPGGQVYRQPSPYARAHVPADAERREGDHLRDKLRASGIEIRSGHGVWSVTAGFRVELCHDEAMASLSAPVLVGATGATERFHPFEGWTDPAVTGLAAASILLRAGGILPGQRTVVAGSGPLLFSVAHQIMELGGEVAAIVDTAGTAQWARMGATLVLDAARMGQGLAWMREIRRRKIPIHHRACVRSVTRRGNVVDVAIRSLAGKDRDVTIEADAVACGYGLRPSTDLSRLLHARHDYDAAAGYWQCAADPYGRSSISGFYVSGDGAGIRGASVARLRGILSGHAIAHDMGRIDSATFADLCRPVLSRLRRLDVVSRQMVRLMNPGSIVLANTEADTPVCRCERVSRATIEQAIDDGAHEINQVKSWTRCGMGPCQGRMCEDSVRQLLAHRTHQSPDAVGHYTTRMPLRPLPVQAVTGTYTYADIPLPKAAPL</sequence>
<dbReference type="InterPro" id="IPR051691">
    <property type="entry name" value="Metab_Enz_Cyan_OpOx_G3PDH"/>
</dbReference>
<dbReference type="Pfam" id="PF07992">
    <property type="entry name" value="Pyr_redox_2"/>
    <property type="match status" value="1"/>
</dbReference>
<name>A0A857FWG5_KOMXY</name>
<feature type="region of interest" description="Disordered" evidence="2">
    <location>
        <begin position="34"/>
        <end position="57"/>
    </location>
</feature>
<evidence type="ECO:0000256" key="2">
    <source>
        <dbReference type="SAM" id="MobiDB-lite"/>
    </source>
</evidence>
<dbReference type="Proteomes" id="UP000464674">
    <property type="component" value="Chromosome"/>
</dbReference>
<dbReference type="CDD" id="cd19946">
    <property type="entry name" value="GlpA-like_Fer2_BFD-like"/>
    <property type="match status" value="1"/>
</dbReference>
<evidence type="ECO:0000313" key="6">
    <source>
        <dbReference type="Proteomes" id="UP000464674"/>
    </source>
</evidence>
<evidence type="ECO:0000313" key="5">
    <source>
        <dbReference type="EMBL" id="QHC37144.1"/>
    </source>
</evidence>